<accession>A0A176VT78</accession>
<dbReference type="SUPFAM" id="SSF81383">
    <property type="entry name" value="F-box domain"/>
    <property type="match status" value="1"/>
</dbReference>
<dbReference type="Pfam" id="PF12937">
    <property type="entry name" value="F-box-like"/>
    <property type="match status" value="1"/>
</dbReference>
<name>A0A176VT78_MARPO</name>
<organism evidence="3 4">
    <name type="scientific">Marchantia polymorpha subsp. ruderalis</name>
    <dbReference type="NCBI Taxonomy" id="1480154"/>
    <lineage>
        <taxon>Eukaryota</taxon>
        <taxon>Viridiplantae</taxon>
        <taxon>Streptophyta</taxon>
        <taxon>Embryophyta</taxon>
        <taxon>Marchantiophyta</taxon>
        <taxon>Marchantiopsida</taxon>
        <taxon>Marchantiidae</taxon>
        <taxon>Marchantiales</taxon>
        <taxon>Marchantiaceae</taxon>
        <taxon>Marchantia</taxon>
    </lineage>
</organism>
<dbReference type="PROSITE" id="PS50181">
    <property type="entry name" value="FBOX"/>
    <property type="match status" value="1"/>
</dbReference>
<evidence type="ECO:0000313" key="4">
    <source>
        <dbReference type="Proteomes" id="UP000077202"/>
    </source>
</evidence>
<dbReference type="SUPFAM" id="SSF50965">
    <property type="entry name" value="Galactose oxidase, central domain"/>
    <property type="match status" value="1"/>
</dbReference>
<evidence type="ECO:0000259" key="2">
    <source>
        <dbReference type="PROSITE" id="PS50181"/>
    </source>
</evidence>
<dbReference type="InterPro" id="IPR001810">
    <property type="entry name" value="F-box_dom"/>
</dbReference>
<keyword evidence="4" id="KW-1185">Reference proteome</keyword>
<gene>
    <name evidence="3" type="ORF">AXG93_1877s1030</name>
</gene>
<dbReference type="EMBL" id="LVLJ01002824">
    <property type="protein sequence ID" value="OAE23561.1"/>
    <property type="molecule type" value="Genomic_DNA"/>
</dbReference>
<dbReference type="Gene3D" id="1.20.1280.50">
    <property type="match status" value="1"/>
</dbReference>
<proteinExistence type="predicted"/>
<feature type="compositionally biased region" description="Basic and acidic residues" evidence="1">
    <location>
        <begin position="442"/>
        <end position="452"/>
    </location>
</feature>
<sequence>MLDGGGGDGDGFQVAVTLGAARIAWIEVEGPVSFSPACPVCRKRALFVDEGLYPGALRRVRSNEGAEEAVEMDKSVWGNHLPEGVVTNILAVLPLASLLRIRLVCKKWNALIESSNYQKIRSKYSTPAPICLVDHKRGLMAYDLASGPWTVLSDIYESSIYQHTGPFCGSQVVATAGGLILLTEDSHLHGLHVVNPSKTTWKSFHNRVPPLSPNYYIVGMVWNPMTKSYNILAAQRDHDRAAFHAVELYLYDSNDKSWRASGFIMPDKRVKNFRVQNVVLHEGRLHCLTVCEIPWQGPRFDVVRQDPGCQFWHSLPAVFPTIRPPPSRFRSSILLFDYRGQLMAAGVDTYLNVRLFLWQLDPIKGDWIKVRQLCEGPKESFSSLLQAEYHVQASGDYLSLCRYPVSPSSRENPTSVFVYNLWDGTQKLLPNLQQSWQLSPEPPRRRTSERAEQMPPPAGQEAKHVLFSWENRTFFFEPKPDAPV</sequence>
<protein>
    <recommendedName>
        <fullName evidence="2">F-box domain-containing protein</fullName>
    </recommendedName>
</protein>
<dbReference type="Gene3D" id="2.120.10.80">
    <property type="entry name" value="Kelch-type beta propeller"/>
    <property type="match status" value="1"/>
</dbReference>
<evidence type="ECO:0000256" key="1">
    <source>
        <dbReference type="SAM" id="MobiDB-lite"/>
    </source>
</evidence>
<dbReference type="InterPro" id="IPR015915">
    <property type="entry name" value="Kelch-typ_b-propeller"/>
</dbReference>
<dbReference type="InterPro" id="IPR036047">
    <property type="entry name" value="F-box-like_dom_sf"/>
</dbReference>
<dbReference type="PANTHER" id="PTHR31672">
    <property type="entry name" value="BNACNNG10540D PROTEIN"/>
    <property type="match status" value="1"/>
</dbReference>
<dbReference type="CDD" id="cd22157">
    <property type="entry name" value="F-box_AtFBW1-like"/>
    <property type="match status" value="1"/>
</dbReference>
<feature type="domain" description="F-box" evidence="2">
    <location>
        <begin position="75"/>
        <end position="120"/>
    </location>
</feature>
<dbReference type="SMART" id="SM00256">
    <property type="entry name" value="FBOX"/>
    <property type="match status" value="1"/>
</dbReference>
<evidence type="ECO:0000313" key="3">
    <source>
        <dbReference type="EMBL" id="OAE23561.1"/>
    </source>
</evidence>
<dbReference type="AlphaFoldDB" id="A0A176VT78"/>
<comment type="caution">
    <text evidence="3">The sequence shown here is derived from an EMBL/GenBank/DDBJ whole genome shotgun (WGS) entry which is preliminary data.</text>
</comment>
<dbReference type="InterPro" id="IPR011043">
    <property type="entry name" value="Gal_Oxase/kelch_b-propeller"/>
</dbReference>
<dbReference type="Proteomes" id="UP000077202">
    <property type="component" value="Unassembled WGS sequence"/>
</dbReference>
<feature type="region of interest" description="Disordered" evidence="1">
    <location>
        <begin position="437"/>
        <end position="462"/>
    </location>
</feature>
<dbReference type="PANTHER" id="PTHR31672:SF2">
    <property type="entry name" value="F-BOX DOMAIN-CONTAINING PROTEIN"/>
    <property type="match status" value="1"/>
</dbReference>
<dbReference type="InterPro" id="IPR050796">
    <property type="entry name" value="SCF_F-box_component"/>
</dbReference>
<reference evidence="3" key="1">
    <citation type="submission" date="2016-03" db="EMBL/GenBank/DDBJ databases">
        <title>Mechanisms controlling the formation of the plant cell surface in tip-growing cells are functionally conserved among land plants.</title>
        <authorList>
            <person name="Honkanen S."/>
            <person name="Jones V.A."/>
            <person name="Morieri G."/>
            <person name="Champion C."/>
            <person name="Hetherington A.J."/>
            <person name="Kelly S."/>
            <person name="Saint-Marcoux D."/>
            <person name="Proust H."/>
            <person name="Prescott H."/>
            <person name="Dolan L."/>
        </authorList>
    </citation>
    <scope>NUCLEOTIDE SEQUENCE [LARGE SCALE GENOMIC DNA]</scope>
    <source>
        <tissue evidence="3">Whole gametophyte</tissue>
    </source>
</reference>